<dbReference type="PANTHER" id="PTHR46124:SF2">
    <property type="entry name" value="D-AMINOACYL-TRNA DEACYLASE"/>
    <property type="match status" value="1"/>
</dbReference>
<keyword evidence="1" id="KW-0378">Hydrolase</keyword>
<evidence type="ECO:0008006" key="5">
    <source>
        <dbReference type="Google" id="ProtNLM"/>
    </source>
</evidence>
<dbReference type="PANTHER" id="PTHR46124">
    <property type="entry name" value="D-AMINOACYL-TRNA DEACYLASE"/>
    <property type="match status" value="1"/>
</dbReference>
<dbReference type="PROSITE" id="PS01090">
    <property type="entry name" value="TATD_2"/>
    <property type="match status" value="1"/>
</dbReference>
<dbReference type="InterPro" id="IPR018228">
    <property type="entry name" value="DNase_TatD-rel_CS"/>
</dbReference>
<evidence type="ECO:0000256" key="2">
    <source>
        <dbReference type="PIRSR" id="PIRSR005902-1"/>
    </source>
</evidence>
<reference evidence="3 4" key="1">
    <citation type="journal article" date="2016" name="Nat. Commun.">
        <title>Thousands of microbial genomes shed light on interconnected biogeochemical processes in an aquifer system.</title>
        <authorList>
            <person name="Anantharaman K."/>
            <person name="Brown C.T."/>
            <person name="Hug L.A."/>
            <person name="Sharon I."/>
            <person name="Castelle C.J."/>
            <person name="Probst A.J."/>
            <person name="Thomas B.C."/>
            <person name="Singh A."/>
            <person name="Wilkins M.J."/>
            <person name="Karaoz U."/>
            <person name="Brodie E.L."/>
            <person name="Williams K.H."/>
            <person name="Hubbard S.S."/>
            <person name="Banfield J.F."/>
        </authorList>
    </citation>
    <scope>NUCLEOTIDE SEQUENCE [LARGE SCALE GENOMIC DNA]</scope>
</reference>
<dbReference type="AlphaFoldDB" id="A0A1F5C8D4"/>
<gene>
    <name evidence="3" type="ORF">A2907_02165</name>
</gene>
<feature type="binding site" evidence="2">
    <location>
        <position position="8"/>
    </location>
    <ligand>
        <name>a divalent metal cation</name>
        <dbReference type="ChEBI" id="CHEBI:60240"/>
        <label>1</label>
    </ligand>
</feature>
<feature type="binding site" evidence="2">
    <location>
        <position position="6"/>
    </location>
    <ligand>
        <name>a divalent metal cation</name>
        <dbReference type="ChEBI" id="CHEBI:60240"/>
        <label>1</label>
    </ligand>
</feature>
<accession>A0A1F5C8D4</accession>
<feature type="binding site" evidence="2">
    <location>
        <position position="156"/>
    </location>
    <ligand>
        <name>a divalent metal cation</name>
        <dbReference type="ChEBI" id="CHEBI:60240"/>
        <label>2</label>
    </ligand>
</feature>
<dbReference type="InterPro" id="IPR032466">
    <property type="entry name" value="Metal_Hydrolase"/>
</dbReference>
<dbReference type="GO" id="GO:0046872">
    <property type="term" value="F:metal ion binding"/>
    <property type="evidence" value="ECO:0007669"/>
    <property type="project" value="UniProtKB-KW"/>
</dbReference>
<evidence type="ECO:0000313" key="4">
    <source>
        <dbReference type="Proteomes" id="UP000177947"/>
    </source>
</evidence>
<keyword evidence="2" id="KW-0479">Metal-binding</keyword>
<sequence>MLIDTHTHINFPDFKDDYKEVIDRALKENVWLVNVGSDFMTSKRAVQIANEYNEGVYAAIGLHPNDNENEIFDEENFLELAKNEKVVAIGETGLDYAIFVREESERIQKQASAEAESEGGLNRIMNYESRIKEKQKELFIKHIELSNKINKPLIIHCRDAHDDLIEFLTFNFKLLTNPPGVMHFFGGNGAWENVGEYLKMGFYISFAGVVTFPKYSHNEDIKKLPLDRIIVETDAPYVTPVPMRGKRNEPSYVKYTAQKIAEIKEISFEELEKQTTKNARILFRI</sequence>
<evidence type="ECO:0000313" key="3">
    <source>
        <dbReference type="EMBL" id="OGD39110.1"/>
    </source>
</evidence>
<dbReference type="Pfam" id="PF01026">
    <property type="entry name" value="TatD_DNase"/>
    <property type="match status" value="1"/>
</dbReference>
<evidence type="ECO:0000256" key="1">
    <source>
        <dbReference type="ARBA" id="ARBA00022801"/>
    </source>
</evidence>
<organism evidence="3 4">
    <name type="scientific">Candidatus Azambacteria bacterium RIFCSPLOWO2_01_FULL_37_9</name>
    <dbReference type="NCBI Taxonomy" id="1797297"/>
    <lineage>
        <taxon>Bacteria</taxon>
        <taxon>Candidatus Azamiibacteriota</taxon>
    </lineage>
</organism>
<dbReference type="PIRSF" id="PIRSF005902">
    <property type="entry name" value="DNase_TatD"/>
    <property type="match status" value="1"/>
</dbReference>
<comment type="caution">
    <text evidence="3">The sequence shown here is derived from an EMBL/GenBank/DDBJ whole genome shotgun (WGS) entry which is preliminary data.</text>
</comment>
<proteinExistence type="predicted"/>
<dbReference type="SUPFAM" id="SSF51556">
    <property type="entry name" value="Metallo-dependent hydrolases"/>
    <property type="match status" value="1"/>
</dbReference>
<dbReference type="PROSITE" id="PS01137">
    <property type="entry name" value="TATD_1"/>
    <property type="match status" value="1"/>
</dbReference>
<dbReference type="GO" id="GO:0005829">
    <property type="term" value="C:cytosol"/>
    <property type="evidence" value="ECO:0007669"/>
    <property type="project" value="TreeGrafter"/>
</dbReference>
<dbReference type="CDD" id="cd01310">
    <property type="entry name" value="TatD_DNAse"/>
    <property type="match status" value="1"/>
</dbReference>
<name>A0A1F5C8D4_9BACT</name>
<feature type="binding site" evidence="2">
    <location>
        <position position="91"/>
    </location>
    <ligand>
        <name>a divalent metal cation</name>
        <dbReference type="ChEBI" id="CHEBI:60240"/>
        <label>1</label>
    </ligand>
</feature>
<dbReference type="GO" id="GO:0016788">
    <property type="term" value="F:hydrolase activity, acting on ester bonds"/>
    <property type="evidence" value="ECO:0007669"/>
    <property type="project" value="InterPro"/>
</dbReference>
<dbReference type="Gene3D" id="3.20.20.140">
    <property type="entry name" value="Metal-dependent hydrolases"/>
    <property type="match status" value="1"/>
</dbReference>
<dbReference type="Proteomes" id="UP000177947">
    <property type="component" value="Unassembled WGS sequence"/>
</dbReference>
<dbReference type="EMBL" id="MEYQ01000016">
    <property type="protein sequence ID" value="OGD39110.1"/>
    <property type="molecule type" value="Genomic_DNA"/>
</dbReference>
<feature type="binding site" evidence="2">
    <location>
        <position position="234"/>
    </location>
    <ligand>
        <name>a divalent metal cation</name>
        <dbReference type="ChEBI" id="CHEBI:60240"/>
        <label>1</label>
    </ligand>
</feature>
<protein>
    <recommendedName>
        <fullName evidence="5">Hydrolase TatD</fullName>
    </recommendedName>
</protein>
<feature type="binding site" evidence="2">
    <location>
        <position position="183"/>
    </location>
    <ligand>
        <name>a divalent metal cation</name>
        <dbReference type="ChEBI" id="CHEBI:60240"/>
        <label>2</label>
    </ligand>
</feature>
<dbReference type="InterPro" id="IPR001130">
    <property type="entry name" value="TatD-like"/>
</dbReference>